<feature type="binding site" evidence="2">
    <location>
        <begin position="57"/>
        <end position="59"/>
    </location>
    <ligand>
        <name>substrate</name>
    </ligand>
</feature>
<dbReference type="AlphaFoldDB" id="A0A3D8IR77"/>
<keyword evidence="4" id="KW-1185">Reference proteome</keyword>
<dbReference type="GO" id="GO:0000287">
    <property type="term" value="F:magnesium ion binding"/>
    <property type="evidence" value="ECO:0007669"/>
    <property type="project" value="UniProtKB-UniRule"/>
</dbReference>
<dbReference type="NCBIfam" id="NF011407">
    <property type="entry name" value="PRK14833.1"/>
    <property type="match status" value="1"/>
</dbReference>
<dbReference type="GO" id="GO:0005829">
    <property type="term" value="C:cytosol"/>
    <property type="evidence" value="ECO:0007669"/>
    <property type="project" value="TreeGrafter"/>
</dbReference>
<evidence type="ECO:0000256" key="1">
    <source>
        <dbReference type="ARBA" id="ARBA00022679"/>
    </source>
</evidence>
<evidence type="ECO:0000256" key="2">
    <source>
        <dbReference type="HAMAP-Rule" id="MF_01139"/>
    </source>
</evidence>
<dbReference type="EC" id="2.5.1.-" evidence="2"/>
<proteinExistence type="inferred from homology"/>
<comment type="function">
    <text evidence="2">Catalyzes the condensation of isopentenyl diphosphate (IPP) with allylic pyrophosphates generating different type of terpenoids.</text>
</comment>
<feature type="active site" description="Proton acceptor" evidence="2">
    <location>
        <position position="60"/>
    </location>
</feature>
<feature type="binding site" evidence="2">
    <location>
        <position position="63"/>
    </location>
    <ligand>
        <name>substrate</name>
    </ligand>
</feature>
<dbReference type="CDD" id="cd00475">
    <property type="entry name" value="Cis_IPPS"/>
    <property type="match status" value="1"/>
</dbReference>
<dbReference type="Pfam" id="PF01255">
    <property type="entry name" value="Prenyltransf"/>
    <property type="match status" value="1"/>
</dbReference>
<dbReference type="GO" id="GO:0008834">
    <property type="term" value="F:ditrans,polycis-undecaprenyl-diphosphate synthase [(2E,6E)-farnesyl-diphosphate specific] activity"/>
    <property type="evidence" value="ECO:0007669"/>
    <property type="project" value="TreeGrafter"/>
</dbReference>
<keyword evidence="2" id="KW-0460">Magnesium</keyword>
<dbReference type="HAMAP" id="MF_01139">
    <property type="entry name" value="ISPT"/>
    <property type="match status" value="1"/>
</dbReference>
<feature type="binding site" evidence="2">
    <location>
        <begin position="192"/>
        <end position="194"/>
    </location>
    <ligand>
        <name>substrate</name>
    </ligand>
</feature>
<dbReference type="InterPro" id="IPR001441">
    <property type="entry name" value="UPP_synth-like"/>
</dbReference>
<dbReference type="RefSeq" id="WP_115570585.1">
    <property type="nucleotide sequence ID" value="NZ_NXLT01000002.1"/>
</dbReference>
<dbReference type="PROSITE" id="PS01066">
    <property type="entry name" value="UPP_SYNTHASE"/>
    <property type="match status" value="1"/>
</dbReference>
<keyword evidence="1 2" id="KW-0808">Transferase</keyword>
<evidence type="ECO:0000313" key="3">
    <source>
        <dbReference type="EMBL" id="RDU67759.1"/>
    </source>
</evidence>
<feature type="active site" evidence="2">
    <location>
        <position position="12"/>
    </location>
</feature>
<comment type="caution">
    <text evidence="3">The sequence shown here is derived from an EMBL/GenBank/DDBJ whole genome shotgun (WGS) entry which is preliminary data.</text>
</comment>
<sequence length="238" mass="27405">MNTLQHIAIIMDGNGRWASAKGKNRTFGHRQGAKVVREITKYCAGQNIKYLTLYAFSTENWLRPKSEVDFLMKLLEHYLQSELEVYQNNNIRFVVIGDVEGLSKKLQKLIHAMQDATTQNTGLTQFLALNYGAKNEIARSAFSLYNRNVFAQAKTLKREQAIEYIAKNIENTLDTRGASDVDLLIRTGGEMRLSNFLLWQCAYAELFFTPTLWPDFSAKELESILQDFYRRIRRFGGL</sequence>
<dbReference type="EMBL" id="NXLT01000002">
    <property type="protein sequence ID" value="RDU67759.1"/>
    <property type="molecule type" value="Genomic_DNA"/>
</dbReference>
<keyword evidence="2" id="KW-0479">Metal-binding</keyword>
<dbReference type="OrthoDB" id="4191603at2"/>
<dbReference type="InterPro" id="IPR036424">
    <property type="entry name" value="UPP_synth-like_sf"/>
</dbReference>
<dbReference type="NCBIfam" id="TIGR00055">
    <property type="entry name" value="uppS"/>
    <property type="match status" value="1"/>
</dbReference>
<gene>
    <name evidence="3" type="ORF">CQA54_02185</name>
</gene>
<accession>A0A3D8IR77</accession>
<dbReference type="GO" id="GO:0016094">
    <property type="term" value="P:polyprenol biosynthetic process"/>
    <property type="evidence" value="ECO:0007669"/>
    <property type="project" value="TreeGrafter"/>
</dbReference>
<feature type="binding site" evidence="2">
    <location>
        <position position="61"/>
    </location>
    <ligand>
        <name>substrate</name>
    </ligand>
</feature>
<comment type="similarity">
    <text evidence="2">Belongs to the UPP synthase family.</text>
</comment>
<evidence type="ECO:0000313" key="4">
    <source>
        <dbReference type="Proteomes" id="UP000256514"/>
    </source>
</evidence>
<dbReference type="SUPFAM" id="SSF64005">
    <property type="entry name" value="Undecaprenyl diphosphate synthase"/>
    <property type="match status" value="1"/>
</dbReference>
<feature type="binding site" evidence="2">
    <location>
        <position position="186"/>
    </location>
    <ligand>
        <name>substrate</name>
    </ligand>
</feature>
<dbReference type="Proteomes" id="UP000256514">
    <property type="component" value="Unassembled WGS sequence"/>
</dbReference>
<dbReference type="PANTHER" id="PTHR10291">
    <property type="entry name" value="DEHYDRODOLICHYL DIPHOSPHATE SYNTHASE FAMILY MEMBER"/>
    <property type="match status" value="1"/>
</dbReference>
<protein>
    <recommendedName>
        <fullName evidence="2">Isoprenyl transferase</fullName>
        <ecNumber evidence="2">2.5.1.-</ecNumber>
    </recommendedName>
</protein>
<feature type="binding site" evidence="2">
    <location>
        <position position="25"/>
    </location>
    <ligand>
        <name>substrate</name>
    </ligand>
</feature>
<reference evidence="3 4" key="1">
    <citation type="submission" date="2018-04" db="EMBL/GenBank/DDBJ databases">
        <title>Novel Campyloabacter and Helicobacter Species and Strains.</title>
        <authorList>
            <person name="Mannion A.J."/>
            <person name="Shen Z."/>
            <person name="Fox J.G."/>
        </authorList>
    </citation>
    <scope>NUCLEOTIDE SEQUENCE [LARGE SCALE GENOMIC DNA]</scope>
    <source>
        <strain evidence="3 4">MIT 12-6600</strain>
    </source>
</reference>
<feature type="binding site" evidence="2">
    <location>
        <position position="12"/>
    </location>
    <ligand>
        <name>Mg(2+)</name>
        <dbReference type="ChEBI" id="CHEBI:18420"/>
    </ligand>
</feature>
<feature type="binding site" evidence="2">
    <location>
        <position position="17"/>
    </location>
    <ligand>
        <name>substrate</name>
    </ligand>
</feature>
<feature type="binding site" evidence="2">
    <location>
        <position position="205"/>
    </location>
    <ligand>
        <name>Mg(2+)</name>
        <dbReference type="ChEBI" id="CHEBI:18420"/>
    </ligand>
</feature>
<dbReference type="PANTHER" id="PTHR10291:SF0">
    <property type="entry name" value="DEHYDRODOLICHYL DIPHOSPHATE SYNTHASE 2"/>
    <property type="match status" value="1"/>
</dbReference>
<feature type="binding site" evidence="2">
    <location>
        <begin position="13"/>
        <end position="16"/>
    </location>
    <ligand>
        <name>substrate</name>
    </ligand>
</feature>
<comment type="subunit">
    <text evidence="2">Homodimer.</text>
</comment>
<organism evidence="3 4">
    <name type="scientific">Helicobacter equorum</name>
    <dbReference type="NCBI Taxonomy" id="361872"/>
    <lineage>
        <taxon>Bacteria</taxon>
        <taxon>Pseudomonadati</taxon>
        <taxon>Campylobacterota</taxon>
        <taxon>Epsilonproteobacteria</taxon>
        <taxon>Campylobacterales</taxon>
        <taxon>Helicobacteraceae</taxon>
        <taxon>Helicobacter</taxon>
    </lineage>
</organism>
<comment type="cofactor">
    <cofactor evidence="2">
        <name>Mg(2+)</name>
        <dbReference type="ChEBI" id="CHEBI:18420"/>
    </cofactor>
    <text evidence="2">Binds 2 magnesium ions per subunit.</text>
</comment>
<dbReference type="Gene3D" id="3.40.1180.10">
    <property type="entry name" value="Decaprenyl diphosphate synthase-like"/>
    <property type="match status" value="1"/>
</dbReference>
<dbReference type="FunFam" id="3.40.1180.10:FF:000001">
    <property type="entry name" value="(2E,6E)-farnesyl-diphosphate-specific ditrans,polycis-undecaprenyl-diphosphate synthase"/>
    <property type="match status" value="1"/>
</dbReference>
<feature type="binding site" evidence="2">
    <location>
        <position position="29"/>
    </location>
    <ligand>
        <name>substrate</name>
    </ligand>
</feature>
<name>A0A3D8IR77_9HELI</name>
<dbReference type="InterPro" id="IPR018520">
    <property type="entry name" value="UPP_synth-like_CS"/>
</dbReference>